<protein>
    <submittedName>
        <fullName evidence="1">Uncharacterized protein</fullName>
    </submittedName>
</protein>
<evidence type="ECO:0000313" key="1">
    <source>
        <dbReference type="EMBL" id="MDT0604639.1"/>
    </source>
</evidence>
<evidence type="ECO:0000313" key="2">
    <source>
        <dbReference type="Proteomes" id="UP001266357"/>
    </source>
</evidence>
<organism evidence="1 2">
    <name type="scientific">Thalassotalea castellviae</name>
    <dbReference type="NCBI Taxonomy" id="3075612"/>
    <lineage>
        <taxon>Bacteria</taxon>
        <taxon>Pseudomonadati</taxon>
        <taxon>Pseudomonadota</taxon>
        <taxon>Gammaproteobacteria</taxon>
        <taxon>Alteromonadales</taxon>
        <taxon>Colwelliaceae</taxon>
        <taxon>Thalassotalea</taxon>
    </lineage>
</organism>
<proteinExistence type="predicted"/>
<accession>A0ABU3A3B5</accession>
<sequence length="98" mass="11129">MFNTRVIAMKKILVVIAALFVPLNFANSEEMELSQLVADTDYVISLLMQCKKDAEEDEIAEIDMNDYLITCINDELEMSDYQPISVLPKVDDIPINVN</sequence>
<gene>
    <name evidence="1" type="ORF">RM573_13595</name>
</gene>
<name>A0ABU3A3B5_9GAMM</name>
<dbReference type="EMBL" id="JAVRIF010000008">
    <property type="protein sequence ID" value="MDT0604639.1"/>
    <property type="molecule type" value="Genomic_DNA"/>
</dbReference>
<dbReference type="RefSeq" id="WP_311583121.1">
    <property type="nucleotide sequence ID" value="NZ_JAVRIF010000008.1"/>
</dbReference>
<reference evidence="1 2" key="1">
    <citation type="submission" date="2023-09" db="EMBL/GenBank/DDBJ databases">
        <authorList>
            <person name="Rey-Velasco X."/>
        </authorList>
    </citation>
    <scope>NUCLEOTIDE SEQUENCE [LARGE SCALE GENOMIC DNA]</scope>
    <source>
        <strain evidence="1 2">W431</strain>
    </source>
</reference>
<keyword evidence="2" id="KW-1185">Reference proteome</keyword>
<dbReference type="Proteomes" id="UP001266357">
    <property type="component" value="Unassembled WGS sequence"/>
</dbReference>
<comment type="caution">
    <text evidence="1">The sequence shown here is derived from an EMBL/GenBank/DDBJ whole genome shotgun (WGS) entry which is preliminary data.</text>
</comment>